<dbReference type="PROSITE" id="PS00211">
    <property type="entry name" value="ABC_TRANSPORTER_1"/>
    <property type="match status" value="1"/>
</dbReference>
<dbReference type="Gene3D" id="3.40.50.300">
    <property type="entry name" value="P-loop containing nucleotide triphosphate hydrolases"/>
    <property type="match status" value="2"/>
</dbReference>
<evidence type="ECO:0000256" key="4">
    <source>
        <dbReference type="ARBA" id="ARBA00022597"/>
    </source>
</evidence>
<dbReference type="InterPro" id="IPR003439">
    <property type="entry name" value="ABC_transporter-like_ATP-bd"/>
</dbReference>
<dbReference type="CDD" id="cd03215">
    <property type="entry name" value="ABC_Carb_Monos_II"/>
    <property type="match status" value="1"/>
</dbReference>
<proteinExistence type="predicted"/>
<dbReference type="RefSeq" id="WP_035992505.1">
    <property type="nucleotide sequence ID" value="NZ_CP012748.1"/>
</dbReference>
<evidence type="ECO:0000259" key="8">
    <source>
        <dbReference type="PROSITE" id="PS50893"/>
    </source>
</evidence>
<dbReference type="PANTHER" id="PTHR43790:SF9">
    <property type="entry name" value="GALACTOFURANOSE TRANSPORTER ATP-BINDING PROTEIN YTFR"/>
    <property type="match status" value="1"/>
</dbReference>
<reference evidence="9 10" key="1">
    <citation type="journal article" date="2014" name="Genome Announc.">
        <title>Draft Genome Sequence of the Haloacid-Degrading Burkholderia caribensis Strain MBA4.</title>
        <authorList>
            <person name="Pan Y."/>
            <person name="Kong K.F."/>
            <person name="Tsang J.S."/>
        </authorList>
    </citation>
    <scope>NUCLEOTIDE SEQUENCE [LARGE SCALE GENOMIC DNA]</scope>
    <source>
        <strain evidence="9 10">MBA4</strain>
        <plasmid evidence="10">Plasmid</plasmid>
    </source>
</reference>
<sequence length="516" mass="55396">MANEIPLLQLKGVTKTFPNGLTALRGVNLEVSRGTVHGLLGANGAGKSTLIKILSGSLPATGGKIVWKGEAVEYSSPKAANDMGIATIHQHIPLVPTLSVLENVFLGEEGRWRRNTAIRQRFDDLCQRVGYWLDPDSLVNELSIGQRQMVAILQALGTGADLIVMDEPTASLAANEREVVYRIVRHLSSVENKAIVFVSHFLDEVVALTDRVTILRDGQAVLDAETRDLDESRIAEAIVGRQIVALERATHQPVDESAMVLLEIRELASPDKLEPISLKVRAGEVVGIAGLLGSGRSELLHAIFGADPDATGDVRVDGRLIGKSTAASVRAGLGLVPEDRMAQGLVPGFEIWRNTTLPALDGVSSRASWLPDRTLERERGAEAIRRLSIKADSPDILVTELSGGNAQKVTIAKWLFSDVKVFLLDEPTAGIDIGAKTDILLLVRALAAEGKAVIMVSSEFEEILAVSSRILVMRDGRCIAERAGHETSEHELVLLAGGKTANPASAHNASVQSRRS</sequence>
<dbReference type="SMART" id="SM00382">
    <property type="entry name" value="AAA"/>
    <property type="match status" value="2"/>
</dbReference>
<dbReference type="SUPFAM" id="SSF52540">
    <property type="entry name" value="P-loop containing nucleoside triphosphate hydrolases"/>
    <property type="match status" value="2"/>
</dbReference>
<keyword evidence="1" id="KW-0813">Transport</keyword>
<dbReference type="InterPro" id="IPR017871">
    <property type="entry name" value="ABC_transporter-like_CS"/>
</dbReference>
<evidence type="ECO:0000256" key="5">
    <source>
        <dbReference type="ARBA" id="ARBA00022737"/>
    </source>
</evidence>
<organism evidence="9 10">
    <name type="scientific">Paraburkholderia caribensis MBA4</name>
    <dbReference type="NCBI Taxonomy" id="1323664"/>
    <lineage>
        <taxon>Bacteria</taxon>
        <taxon>Pseudomonadati</taxon>
        <taxon>Pseudomonadota</taxon>
        <taxon>Betaproteobacteria</taxon>
        <taxon>Burkholderiales</taxon>
        <taxon>Burkholderiaceae</taxon>
        <taxon>Paraburkholderia</taxon>
    </lineage>
</organism>
<keyword evidence="5" id="KW-0677">Repeat</keyword>
<protein>
    <submittedName>
        <fullName evidence="9">Monosaccharide ABC transporter ATP-binding protein, CUT2 family</fullName>
        <ecNumber evidence="9">3.6.3.17</ecNumber>
    </submittedName>
</protein>
<evidence type="ECO:0000256" key="1">
    <source>
        <dbReference type="ARBA" id="ARBA00022448"/>
    </source>
</evidence>
<dbReference type="EC" id="3.6.3.17" evidence="9"/>
<evidence type="ECO:0000313" key="10">
    <source>
        <dbReference type="Proteomes" id="UP000019146"/>
    </source>
</evidence>
<dbReference type="GeneID" id="69974701"/>
<keyword evidence="9" id="KW-0614">Plasmid</keyword>
<gene>
    <name evidence="9" type="ORF">K788_0001863</name>
</gene>
<evidence type="ECO:0000256" key="7">
    <source>
        <dbReference type="ARBA" id="ARBA00022840"/>
    </source>
</evidence>
<keyword evidence="6" id="KW-0547">Nucleotide-binding</keyword>
<dbReference type="CDD" id="cd03216">
    <property type="entry name" value="ABC_Carb_Monos_I"/>
    <property type="match status" value="1"/>
</dbReference>
<dbReference type="EMBL" id="CP012748">
    <property type="protein sequence ID" value="ALL71324.1"/>
    <property type="molecule type" value="Genomic_DNA"/>
</dbReference>
<feature type="domain" description="ABC transporter" evidence="8">
    <location>
        <begin position="254"/>
        <end position="500"/>
    </location>
</feature>
<dbReference type="AlphaFoldDB" id="A0A0P0RQD7"/>
<dbReference type="PANTHER" id="PTHR43790">
    <property type="entry name" value="CARBOHYDRATE TRANSPORT ATP-BINDING PROTEIN MG119-RELATED"/>
    <property type="match status" value="1"/>
</dbReference>
<name>A0A0P0RQD7_9BURK</name>
<dbReference type="KEGG" id="bcai:K788_0001863"/>
<keyword evidence="3" id="KW-0472">Membrane</keyword>
<dbReference type="InterPro" id="IPR027417">
    <property type="entry name" value="P-loop_NTPase"/>
</dbReference>
<evidence type="ECO:0000313" key="9">
    <source>
        <dbReference type="EMBL" id="ALL71324.1"/>
    </source>
</evidence>
<feature type="domain" description="ABC transporter" evidence="8">
    <location>
        <begin position="8"/>
        <end position="242"/>
    </location>
</feature>
<keyword evidence="3" id="KW-0997">Cell inner membrane</keyword>
<keyword evidence="9" id="KW-0378">Hydrolase</keyword>
<dbReference type="Proteomes" id="UP000019146">
    <property type="component" value="Plasmid unnamed"/>
</dbReference>
<dbReference type="InterPro" id="IPR050107">
    <property type="entry name" value="ABC_carbohydrate_import_ATPase"/>
</dbReference>
<keyword evidence="2" id="KW-1003">Cell membrane</keyword>
<geneLocation type="plasmid" evidence="10"/>
<dbReference type="GO" id="GO:0005524">
    <property type="term" value="F:ATP binding"/>
    <property type="evidence" value="ECO:0007669"/>
    <property type="project" value="UniProtKB-KW"/>
</dbReference>
<dbReference type="PROSITE" id="PS50893">
    <property type="entry name" value="ABC_TRANSPORTER_2"/>
    <property type="match status" value="2"/>
</dbReference>
<evidence type="ECO:0000256" key="3">
    <source>
        <dbReference type="ARBA" id="ARBA00022519"/>
    </source>
</evidence>
<keyword evidence="7 9" id="KW-0067">ATP-binding</keyword>
<dbReference type="Pfam" id="PF00005">
    <property type="entry name" value="ABC_tran"/>
    <property type="match status" value="2"/>
</dbReference>
<accession>A0A0P0RQD7</accession>
<dbReference type="InterPro" id="IPR003593">
    <property type="entry name" value="AAA+_ATPase"/>
</dbReference>
<evidence type="ECO:0000256" key="2">
    <source>
        <dbReference type="ARBA" id="ARBA00022475"/>
    </source>
</evidence>
<evidence type="ECO:0000256" key="6">
    <source>
        <dbReference type="ARBA" id="ARBA00022741"/>
    </source>
</evidence>
<keyword evidence="4" id="KW-0762">Sugar transport</keyword>
<dbReference type="GO" id="GO:0016887">
    <property type="term" value="F:ATP hydrolysis activity"/>
    <property type="evidence" value="ECO:0007669"/>
    <property type="project" value="InterPro"/>
</dbReference>